<dbReference type="Proteomes" id="UP000008144">
    <property type="component" value="Chromosome 10"/>
</dbReference>
<dbReference type="PANTHER" id="PTHR43115">
    <property type="entry name" value="DEHYDROGENASE/REDUCTASE SDR FAMILY MEMBER 11"/>
    <property type="match status" value="1"/>
</dbReference>
<comment type="catalytic activity">
    <reaction evidence="5">
        <text>17beta-estradiol + NAD(+) = estrone + NADH + H(+)</text>
        <dbReference type="Rhea" id="RHEA:24612"/>
        <dbReference type="ChEBI" id="CHEBI:15378"/>
        <dbReference type="ChEBI" id="CHEBI:16469"/>
        <dbReference type="ChEBI" id="CHEBI:17263"/>
        <dbReference type="ChEBI" id="CHEBI:57540"/>
        <dbReference type="ChEBI" id="CHEBI:57945"/>
        <dbReference type="EC" id="1.1.1.62"/>
    </reaction>
</comment>
<dbReference type="GO" id="GO:0004303">
    <property type="term" value="F:estradiol 17-beta-dehydrogenase [NAD(P)+] activity"/>
    <property type="evidence" value="ECO:0007669"/>
    <property type="project" value="UniProtKB-EC"/>
</dbReference>
<dbReference type="FunFam" id="3.40.50.720:FF:000047">
    <property type="entry name" value="NADP-dependent L-serine/L-allo-threonine dehydrogenase"/>
    <property type="match status" value="1"/>
</dbReference>
<evidence type="ECO:0000256" key="10">
    <source>
        <dbReference type="ARBA" id="ARBA00075978"/>
    </source>
</evidence>
<evidence type="ECO:0000256" key="3">
    <source>
        <dbReference type="ARBA" id="ARBA00023621"/>
    </source>
</evidence>
<evidence type="ECO:0000256" key="2">
    <source>
        <dbReference type="ARBA" id="ARBA00023002"/>
    </source>
</evidence>
<evidence type="ECO:0000256" key="4">
    <source>
        <dbReference type="ARBA" id="ARBA00037929"/>
    </source>
</evidence>
<evidence type="ECO:0000256" key="5">
    <source>
        <dbReference type="ARBA" id="ARBA00048022"/>
    </source>
</evidence>
<evidence type="ECO:0000256" key="9">
    <source>
        <dbReference type="ARBA" id="ARBA00069606"/>
    </source>
</evidence>
<evidence type="ECO:0000256" key="13">
    <source>
        <dbReference type="ARBA" id="ARBA00078574"/>
    </source>
</evidence>
<dbReference type="EC" id="1.1.1.270" evidence="3"/>
<accession>F6PTW3</accession>
<dbReference type="InterPro" id="IPR002347">
    <property type="entry name" value="SDR_fam"/>
</dbReference>
<dbReference type="STRING" id="7719.ENSCINP00000009584"/>
<comment type="pathway">
    <text evidence="4">Steroid biosynthesis; estrogen biosynthesis.</text>
</comment>
<organism evidence="15 16">
    <name type="scientific">Ciona intestinalis</name>
    <name type="common">Transparent sea squirt</name>
    <name type="synonym">Ascidia intestinalis</name>
    <dbReference type="NCBI Taxonomy" id="7719"/>
    <lineage>
        <taxon>Eukaryota</taxon>
        <taxon>Metazoa</taxon>
        <taxon>Chordata</taxon>
        <taxon>Tunicata</taxon>
        <taxon>Ascidiacea</taxon>
        <taxon>Phlebobranchia</taxon>
        <taxon>Cionidae</taxon>
        <taxon>Ciona</taxon>
    </lineage>
</organism>
<dbReference type="PRINTS" id="PR00080">
    <property type="entry name" value="SDRFAMILY"/>
</dbReference>
<evidence type="ECO:0000256" key="6">
    <source>
        <dbReference type="ARBA" id="ARBA00048906"/>
    </source>
</evidence>
<dbReference type="GO" id="GO:0000253">
    <property type="term" value="F:3-beta-hydroxysteroid 3-dehydrogenase (NADP+) activity"/>
    <property type="evidence" value="ECO:0007669"/>
    <property type="project" value="UniProtKB-EC"/>
</dbReference>
<keyword evidence="16" id="KW-1185">Reference proteome</keyword>
<dbReference type="OMA" id="IYGATKW"/>
<proteinExistence type="inferred from homology"/>
<name>F6PTW3_CIOIN</name>
<dbReference type="Pfam" id="PF00106">
    <property type="entry name" value="adh_short"/>
    <property type="match status" value="1"/>
</dbReference>
<comment type="catalytic activity">
    <reaction evidence="6">
        <text>17beta-estradiol + NADP(+) = estrone + NADPH + H(+)</text>
        <dbReference type="Rhea" id="RHEA:24616"/>
        <dbReference type="ChEBI" id="CHEBI:15378"/>
        <dbReference type="ChEBI" id="CHEBI:16469"/>
        <dbReference type="ChEBI" id="CHEBI:17263"/>
        <dbReference type="ChEBI" id="CHEBI:57783"/>
        <dbReference type="ChEBI" id="CHEBI:58349"/>
        <dbReference type="EC" id="1.1.1.62"/>
    </reaction>
</comment>
<evidence type="ECO:0000313" key="15">
    <source>
        <dbReference type="Ensembl" id="ENSCINP00000009584.3"/>
    </source>
</evidence>
<dbReference type="GeneTree" id="ENSGT00840000129887"/>
<dbReference type="HOGENOM" id="CLU_010194_2_10_1"/>
<dbReference type="EMBL" id="EAAA01000564">
    <property type="status" value="NOT_ANNOTATED_CDS"/>
    <property type="molecule type" value="Genomic_DNA"/>
</dbReference>
<reference evidence="15" key="3">
    <citation type="submission" date="2025-08" db="UniProtKB">
        <authorList>
            <consortium name="Ensembl"/>
        </authorList>
    </citation>
    <scope>IDENTIFICATION</scope>
</reference>
<reference evidence="15" key="2">
    <citation type="journal article" date="2008" name="Genome Biol.">
        <title>Improved genome assembly and evidence-based global gene model set for the chordate Ciona intestinalis: new insight into intron and operon populations.</title>
        <authorList>
            <person name="Satou Y."/>
            <person name="Mineta K."/>
            <person name="Ogasawara M."/>
            <person name="Sasakura Y."/>
            <person name="Shoguchi E."/>
            <person name="Ueno K."/>
            <person name="Yamada L."/>
            <person name="Matsumoto J."/>
            <person name="Wasserscheid J."/>
            <person name="Dewar K."/>
            <person name="Wiley G.B."/>
            <person name="Macmil S.L."/>
            <person name="Roe B.A."/>
            <person name="Zeller R.W."/>
            <person name="Hastings K.E."/>
            <person name="Lemaire P."/>
            <person name="Lindquist E."/>
            <person name="Endo T."/>
            <person name="Hotta K."/>
            <person name="Inaba K."/>
        </authorList>
    </citation>
    <scope>NUCLEOTIDE SEQUENCE [LARGE SCALE GENOMIC DNA]</scope>
    <source>
        <strain evidence="15">wild type</strain>
    </source>
</reference>
<evidence type="ECO:0000256" key="1">
    <source>
        <dbReference type="ARBA" id="ARBA00006484"/>
    </source>
</evidence>
<dbReference type="InterPro" id="IPR020904">
    <property type="entry name" value="Sc_DH/Rdtase_CS"/>
</dbReference>
<keyword evidence="2" id="KW-0560">Oxidoreductase</keyword>
<comment type="function">
    <text evidence="8">Catalyzes the conversion of the 17-keto group of estrone, 4- and 5-androstenes and 5-alpha-androstanes into their 17-beta-hydroxyl metabolites and the conversion of the 3-keto group of 3-, 3,17- and 3,20- diketosteroids into their 3-hydroxyl metabolites. Exhibits reductive 3-beta-hydroxysteroid dehydrogenase activity toward 5-beta-androstanes, 5-beta-pregnanes, 4-pregnenes and bile acids. May also reduce endogenous and exogenous alpha-dicarbonyl compounds and xenobiotic alicyclic ketones.</text>
</comment>
<dbReference type="Gene3D" id="3.40.50.720">
    <property type="entry name" value="NAD(P)-binding Rossmann-like Domain"/>
    <property type="match status" value="1"/>
</dbReference>
<evidence type="ECO:0000256" key="8">
    <source>
        <dbReference type="ARBA" id="ARBA00054702"/>
    </source>
</evidence>
<comment type="similarity">
    <text evidence="1 14">Belongs to the short-chain dehydrogenases/reductases (SDR) family.</text>
</comment>
<dbReference type="InterPro" id="IPR036291">
    <property type="entry name" value="NAD(P)-bd_dom_sf"/>
</dbReference>
<reference evidence="15" key="4">
    <citation type="submission" date="2025-09" db="UniProtKB">
        <authorList>
            <consortium name="Ensembl"/>
        </authorList>
    </citation>
    <scope>IDENTIFICATION</scope>
</reference>
<dbReference type="InParanoid" id="F6PTW3"/>
<sequence>MDRWIGKVAVVTGASAGIGEAIVKKLVSHGMKVVGCARNEEKLKQIASEINGKGQGEMFPFKCDVKEETQILEMFKFVKEKFETVHVMVNNAGLGSKAPLMSGKTEEWKNMLYVNVLGLSICTREAIQLMKATNVDDGHVININSMSGHRVAYKAFYSATKFAVTALTEGTRKELREIDSQIRVTSISPGVVKTEFGSRIDTKTPGSSYPYMETVYVEDIADSVLYVLQAPSHVDVNEIYIRPT</sequence>
<evidence type="ECO:0000313" key="16">
    <source>
        <dbReference type="Proteomes" id="UP000008144"/>
    </source>
</evidence>
<dbReference type="PRINTS" id="PR00081">
    <property type="entry name" value="GDHRDH"/>
</dbReference>
<evidence type="ECO:0000256" key="14">
    <source>
        <dbReference type="RuleBase" id="RU000363"/>
    </source>
</evidence>
<dbReference type="PANTHER" id="PTHR43115:SF4">
    <property type="entry name" value="DEHYDROGENASE_REDUCTASE SDR FAMILY MEMBER 11"/>
    <property type="match status" value="1"/>
</dbReference>
<dbReference type="AlphaFoldDB" id="F6PTW3"/>
<evidence type="ECO:0000256" key="12">
    <source>
        <dbReference type="ARBA" id="ARBA00078009"/>
    </source>
</evidence>
<comment type="catalytic activity">
    <reaction evidence="7">
        <text>a 3beta-hydroxysteroid + NADP(+) = a 3-oxosteroid + NADPH + H(+)</text>
        <dbReference type="Rhea" id="RHEA:34787"/>
        <dbReference type="ChEBI" id="CHEBI:15378"/>
        <dbReference type="ChEBI" id="CHEBI:36836"/>
        <dbReference type="ChEBI" id="CHEBI:47788"/>
        <dbReference type="ChEBI" id="CHEBI:57783"/>
        <dbReference type="ChEBI" id="CHEBI:58349"/>
        <dbReference type="EC" id="1.1.1.270"/>
    </reaction>
</comment>
<reference evidence="16" key="1">
    <citation type="journal article" date="2002" name="Science">
        <title>The draft genome of Ciona intestinalis: insights into chordate and vertebrate origins.</title>
        <authorList>
            <person name="Dehal P."/>
            <person name="Satou Y."/>
            <person name="Campbell R.K."/>
            <person name="Chapman J."/>
            <person name="Degnan B."/>
            <person name="De Tomaso A."/>
            <person name="Davidson B."/>
            <person name="Di Gregorio A."/>
            <person name="Gelpke M."/>
            <person name="Goodstein D.M."/>
            <person name="Harafuji N."/>
            <person name="Hastings K.E."/>
            <person name="Ho I."/>
            <person name="Hotta K."/>
            <person name="Huang W."/>
            <person name="Kawashima T."/>
            <person name="Lemaire P."/>
            <person name="Martinez D."/>
            <person name="Meinertzhagen I.A."/>
            <person name="Necula S."/>
            <person name="Nonaka M."/>
            <person name="Putnam N."/>
            <person name="Rash S."/>
            <person name="Saiga H."/>
            <person name="Satake M."/>
            <person name="Terry A."/>
            <person name="Yamada L."/>
            <person name="Wang H.G."/>
            <person name="Awazu S."/>
            <person name="Azumi K."/>
            <person name="Boore J."/>
            <person name="Branno M."/>
            <person name="Chin-Bow S."/>
            <person name="DeSantis R."/>
            <person name="Doyle S."/>
            <person name="Francino P."/>
            <person name="Keys D.N."/>
            <person name="Haga S."/>
            <person name="Hayashi H."/>
            <person name="Hino K."/>
            <person name="Imai K.S."/>
            <person name="Inaba K."/>
            <person name="Kano S."/>
            <person name="Kobayashi K."/>
            <person name="Kobayashi M."/>
            <person name="Lee B.I."/>
            <person name="Makabe K.W."/>
            <person name="Manohar C."/>
            <person name="Matassi G."/>
            <person name="Medina M."/>
            <person name="Mochizuki Y."/>
            <person name="Mount S."/>
            <person name="Morishita T."/>
            <person name="Miura S."/>
            <person name="Nakayama A."/>
            <person name="Nishizaka S."/>
            <person name="Nomoto H."/>
            <person name="Ohta F."/>
            <person name="Oishi K."/>
            <person name="Rigoutsos I."/>
            <person name="Sano M."/>
            <person name="Sasaki A."/>
            <person name="Sasakura Y."/>
            <person name="Shoguchi E."/>
            <person name="Shin-i T."/>
            <person name="Spagnuolo A."/>
            <person name="Stainier D."/>
            <person name="Suzuki M.M."/>
            <person name="Tassy O."/>
            <person name="Takatori N."/>
            <person name="Tokuoka M."/>
            <person name="Yagi K."/>
            <person name="Yoshizaki F."/>
            <person name="Wada S."/>
            <person name="Zhang C."/>
            <person name="Hyatt P.D."/>
            <person name="Larimer F."/>
            <person name="Detter C."/>
            <person name="Doggett N."/>
            <person name="Glavina T."/>
            <person name="Hawkins T."/>
            <person name="Richardson P."/>
            <person name="Lucas S."/>
            <person name="Kohara Y."/>
            <person name="Levine M."/>
            <person name="Satoh N."/>
            <person name="Rokhsar D.S."/>
        </authorList>
    </citation>
    <scope>NUCLEOTIDE SEQUENCE [LARGE SCALE GENOMIC DNA]</scope>
</reference>
<evidence type="ECO:0000256" key="11">
    <source>
        <dbReference type="ARBA" id="ARBA00077379"/>
    </source>
</evidence>
<protein>
    <recommendedName>
        <fullName evidence="9">Dehydrogenase/reductase SDR family member 11</fullName>
        <ecNumber evidence="3">1.1.1.270</ecNumber>
    </recommendedName>
    <alternativeName>
        <fullName evidence="10">17-beta-hydroxysteroid dehydrogenase</fullName>
    </alternativeName>
    <alternativeName>
        <fullName evidence="11">3-beta-hydroxysteroid 3-dehydrogenase</fullName>
    </alternativeName>
    <alternativeName>
        <fullName evidence="13">Estradiol 17-beta-dehydrogenase</fullName>
    </alternativeName>
    <alternativeName>
        <fullName evidence="12">Short-chain dehydrogenase/reductase family 24C member 1</fullName>
    </alternativeName>
</protein>
<dbReference type="PROSITE" id="PS00061">
    <property type="entry name" value="ADH_SHORT"/>
    <property type="match status" value="1"/>
</dbReference>
<evidence type="ECO:0000256" key="7">
    <source>
        <dbReference type="ARBA" id="ARBA00052853"/>
    </source>
</evidence>
<dbReference type="SUPFAM" id="SSF51735">
    <property type="entry name" value="NAD(P)-binding Rossmann-fold domains"/>
    <property type="match status" value="1"/>
</dbReference>
<dbReference type="Ensembl" id="ENSCINT00000009584.3">
    <property type="protein sequence ID" value="ENSCINP00000009584.3"/>
    <property type="gene ID" value="ENSCING00000004663.3"/>
</dbReference>
<dbReference type="FunCoup" id="F6PTW3">
    <property type="interactions" value="4"/>
</dbReference>